<comment type="caution">
    <text evidence="3">The sequence shown here is derived from an EMBL/GenBank/DDBJ whole genome shotgun (WGS) entry which is preliminary data.</text>
</comment>
<evidence type="ECO:0000256" key="1">
    <source>
        <dbReference type="SAM" id="Phobius"/>
    </source>
</evidence>
<gene>
    <name evidence="3" type="ORF">RHGRI_008597</name>
</gene>
<evidence type="ECO:0000313" key="3">
    <source>
        <dbReference type="EMBL" id="KAG5558691.1"/>
    </source>
</evidence>
<keyword evidence="4" id="KW-1185">Reference proteome</keyword>
<feature type="transmembrane region" description="Helical" evidence="1">
    <location>
        <begin position="202"/>
        <end position="225"/>
    </location>
</feature>
<protein>
    <recommendedName>
        <fullName evidence="2">Late embryogenesis abundant protein LEA-2 subgroup domain-containing protein</fullName>
    </recommendedName>
</protein>
<accession>A0AAV6L214</accession>
<dbReference type="Proteomes" id="UP000823749">
    <property type="component" value="Chromosome 3"/>
</dbReference>
<feature type="domain" description="Late embryogenesis abundant protein LEA-2 subgroup" evidence="2">
    <location>
        <begin position="86"/>
        <end position="168"/>
    </location>
</feature>
<dbReference type="InterPro" id="IPR004864">
    <property type="entry name" value="LEA_2"/>
</dbReference>
<reference evidence="3" key="1">
    <citation type="submission" date="2020-08" db="EMBL/GenBank/DDBJ databases">
        <title>Plant Genome Project.</title>
        <authorList>
            <person name="Zhang R.-G."/>
        </authorList>
    </citation>
    <scope>NUCLEOTIDE SEQUENCE</scope>
    <source>
        <strain evidence="3">WSP0</strain>
        <tissue evidence="3">Leaf</tissue>
    </source>
</reference>
<keyword evidence="1" id="KW-0472">Membrane</keyword>
<dbReference type="Pfam" id="PF03168">
    <property type="entry name" value="LEA_2"/>
    <property type="match status" value="1"/>
</dbReference>
<feature type="transmembrane region" description="Helical" evidence="1">
    <location>
        <begin position="27"/>
        <end position="49"/>
    </location>
</feature>
<dbReference type="EMBL" id="JACTNZ010000003">
    <property type="protein sequence ID" value="KAG5558691.1"/>
    <property type="molecule type" value="Genomic_DNA"/>
</dbReference>
<dbReference type="AlphaFoldDB" id="A0AAV6L214"/>
<sequence>MAIAILESAAADHSEEAPKKKSPFKKYALIALAVLVCVAVTVTLDLVIFRVKTPKFRLVSVAVNDLSFTNTTTSASFDISLDAVYAVKNPNYGPFEYRGAYVNLLYRGKRVGKARVVEGKAKALSTTEVGFRVSVSSWDLSAGTDLGRDIGSGMVWLSVGSQLRGEVELIKIAMAEGQKSGYDAEAATTNTEELRRQKRKKYLVYFAAFVIFQTLIIVLFSLTVMKVKTPKFRVRSTYLFNTLDVPQTNTSFNAQFGVKNTNFGPYKYDSTTVSFLYNGIQVGSAFIPKSKANFLSTKKINVPVDLNLSGDTSNSEYLALTSTARLSGKVELMLIMKKKKAVNMYCTMDFNTRTRELLNIACK</sequence>
<evidence type="ECO:0000259" key="2">
    <source>
        <dbReference type="Pfam" id="PF03168"/>
    </source>
</evidence>
<dbReference type="InterPro" id="IPR055301">
    <property type="entry name" value="Lea14-like_2"/>
</dbReference>
<name>A0AAV6L214_9ERIC</name>
<keyword evidence="1" id="KW-0812">Transmembrane</keyword>
<keyword evidence="1" id="KW-1133">Transmembrane helix</keyword>
<organism evidence="3 4">
    <name type="scientific">Rhododendron griersonianum</name>
    <dbReference type="NCBI Taxonomy" id="479676"/>
    <lineage>
        <taxon>Eukaryota</taxon>
        <taxon>Viridiplantae</taxon>
        <taxon>Streptophyta</taxon>
        <taxon>Embryophyta</taxon>
        <taxon>Tracheophyta</taxon>
        <taxon>Spermatophyta</taxon>
        <taxon>Magnoliopsida</taxon>
        <taxon>eudicotyledons</taxon>
        <taxon>Gunneridae</taxon>
        <taxon>Pentapetalae</taxon>
        <taxon>asterids</taxon>
        <taxon>Ericales</taxon>
        <taxon>Ericaceae</taxon>
        <taxon>Ericoideae</taxon>
        <taxon>Rhodoreae</taxon>
        <taxon>Rhododendron</taxon>
    </lineage>
</organism>
<dbReference type="PANTHER" id="PTHR31852">
    <property type="entry name" value="LATE EMBRYOGENESIS ABUNDANT (LEA) HYDROXYPROLINE-RICH GLYCOPROTEIN FAMILY"/>
    <property type="match status" value="1"/>
</dbReference>
<proteinExistence type="predicted"/>
<evidence type="ECO:0000313" key="4">
    <source>
        <dbReference type="Proteomes" id="UP000823749"/>
    </source>
</evidence>
<dbReference type="Gene3D" id="2.60.40.1820">
    <property type="match status" value="2"/>
</dbReference>
<dbReference type="SUPFAM" id="SSF117070">
    <property type="entry name" value="LEA14-like"/>
    <property type="match status" value="1"/>
</dbReference>